<keyword evidence="2" id="KW-1185">Reference proteome</keyword>
<gene>
    <name evidence="1" type="ORF">E2636_08795</name>
</gene>
<reference evidence="1 2" key="1">
    <citation type="submission" date="2019-03" db="EMBL/GenBank/DDBJ databases">
        <title>Complete genome sequence of Paenisporosarcina antarctica CGMCC 1.6503T.</title>
        <authorList>
            <person name="Rong J.-C."/>
            <person name="Chi N.-Y."/>
            <person name="Zhang Q.-F."/>
        </authorList>
    </citation>
    <scope>NUCLEOTIDE SEQUENCE [LARGE SCALE GENOMIC DNA]</scope>
    <source>
        <strain evidence="1 2">CGMCC 1.6503</strain>
    </source>
</reference>
<protein>
    <submittedName>
        <fullName evidence="1">Polyhydroxyalkanoate biosynthesis repressor PhaR</fullName>
    </submittedName>
</protein>
<dbReference type="OrthoDB" id="5244350at2"/>
<evidence type="ECO:0000313" key="1">
    <source>
        <dbReference type="EMBL" id="QBP41225.1"/>
    </source>
</evidence>
<proteinExistence type="predicted"/>
<sequence>MSQTLPFDPLTMWKKIYEQTEASWNDAIQETLKKESFSEGMGETLNYYLKYQELAKETTETYLKQANMPTRSEVADVASLVINLEGKFDDLDEKFDTEMTKLDPTIEISQLKRAVTDLDMKLDKVLEAIELIGNEKSLEVIGKTKSYDVIAKAKNADTAMKAKPSEAINKEKSVEISKIKPSGAISKVKPIETSKELN</sequence>
<dbReference type="EMBL" id="CP038015">
    <property type="protein sequence ID" value="QBP41225.1"/>
    <property type="molecule type" value="Genomic_DNA"/>
</dbReference>
<dbReference type="Proteomes" id="UP000294292">
    <property type="component" value="Chromosome"/>
</dbReference>
<accession>A0A4V1AN18</accession>
<dbReference type="KEGG" id="panc:E2636_08795"/>
<dbReference type="RefSeq" id="WP_134209870.1">
    <property type="nucleotide sequence ID" value="NZ_CP038015.1"/>
</dbReference>
<evidence type="ECO:0000313" key="2">
    <source>
        <dbReference type="Proteomes" id="UP000294292"/>
    </source>
</evidence>
<dbReference type="AlphaFoldDB" id="A0A4V1AN18"/>
<name>A0A4V1AN18_9BACL</name>
<organism evidence="1 2">
    <name type="scientific">Paenisporosarcina antarctica</name>
    <dbReference type="NCBI Taxonomy" id="417367"/>
    <lineage>
        <taxon>Bacteria</taxon>
        <taxon>Bacillati</taxon>
        <taxon>Bacillota</taxon>
        <taxon>Bacilli</taxon>
        <taxon>Bacillales</taxon>
        <taxon>Caryophanaceae</taxon>
        <taxon>Paenisporosarcina</taxon>
    </lineage>
</organism>